<proteinExistence type="predicted"/>
<dbReference type="AlphaFoldDB" id="A0A9D1L683"/>
<dbReference type="Pfam" id="PF00359">
    <property type="entry name" value="PTS_EIIA_2"/>
    <property type="match status" value="1"/>
</dbReference>
<dbReference type="Proteomes" id="UP000824078">
    <property type="component" value="Unassembled WGS sequence"/>
</dbReference>
<dbReference type="InterPro" id="IPR002178">
    <property type="entry name" value="PTS_EIIA_type-2_dom"/>
</dbReference>
<dbReference type="Gene3D" id="3.40.930.10">
    <property type="entry name" value="Mannitol-specific EII, Chain A"/>
    <property type="match status" value="1"/>
</dbReference>
<feature type="domain" description="PTS EIIA type-2" evidence="1">
    <location>
        <begin position="3"/>
        <end position="148"/>
    </location>
</feature>
<name>A0A9D1L683_9ACTN</name>
<dbReference type="PANTHER" id="PTHR47738">
    <property type="entry name" value="PTS SYSTEM FRUCTOSE-LIKE EIIA COMPONENT-RELATED"/>
    <property type="match status" value="1"/>
</dbReference>
<accession>A0A9D1L683</accession>
<sequence length="151" mass="16047">MSDFIDRSHVFLDCPATTRDEALAFIASKAVELGIASDEQAVLTSFKERENAGSTGMIGGFAIPHAKSDDITSGNVIVVKFASDLDWEGTQDGAPIRVAIALLAPASDPQTHLQLLAQVATMIVRESFRTEMLEAQDVDDVAKIVSAGLDA</sequence>
<organism evidence="2 3">
    <name type="scientific">Candidatus Coprovicinus avistercoris</name>
    <dbReference type="NCBI Taxonomy" id="2840754"/>
    <lineage>
        <taxon>Bacteria</taxon>
        <taxon>Bacillati</taxon>
        <taxon>Actinomycetota</taxon>
        <taxon>Coriobacteriia</taxon>
        <taxon>Coriobacteriales</taxon>
        <taxon>Coriobacteriaceae</taxon>
        <taxon>Coriobacteriaceae incertae sedis</taxon>
        <taxon>Candidatus Coprovicinus</taxon>
    </lineage>
</organism>
<keyword evidence="2" id="KW-0813">Transport</keyword>
<dbReference type="InterPro" id="IPR016152">
    <property type="entry name" value="PTrfase/Anion_transptr"/>
</dbReference>
<dbReference type="PROSITE" id="PS51094">
    <property type="entry name" value="PTS_EIIA_TYPE_2"/>
    <property type="match status" value="1"/>
</dbReference>
<reference evidence="2" key="2">
    <citation type="journal article" date="2021" name="PeerJ">
        <title>Extensive microbial diversity within the chicken gut microbiome revealed by metagenomics and culture.</title>
        <authorList>
            <person name="Gilroy R."/>
            <person name="Ravi A."/>
            <person name="Getino M."/>
            <person name="Pursley I."/>
            <person name="Horton D.L."/>
            <person name="Alikhan N.F."/>
            <person name="Baker D."/>
            <person name="Gharbi K."/>
            <person name="Hall N."/>
            <person name="Watson M."/>
            <person name="Adriaenssens E.M."/>
            <person name="Foster-Nyarko E."/>
            <person name="Jarju S."/>
            <person name="Secka A."/>
            <person name="Antonio M."/>
            <person name="Oren A."/>
            <person name="Chaudhuri R.R."/>
            <person name="La Ragione R."/>
            <person name="Hildebrand F."/>
            <person name="Pallen M.J."/>
        </authorList>
    </citation>
    <scope>NUCLEOTIDE SEQUENCE</scope>
    <source>
        <strain evidence="2">ChiHjej12B11-29160</strain>
    </source>
</reference>
<gene>
    <name evidence="2" type="ORF">IAD17_07775</name>
</gene>
<comment type="caution">
    <text evidence="2">The sequence shown here is derived from an EMBL/GenBank/DDBJ whole genome shotgun (WGS) entry which is preliminary data.</text>
</comment>
<dbReference type="PANTHER" id="PTHR47738:SF1">
    <property type="entry name" value="NITROGEN REGULATORY PROTEIN"/>
    <property type="match status" value="1"/>
</dbReference>
<protein>
    <submittedName>
        <fullName evidence="2">PTS sugar transporter subunit IIA</fullName>
    </submittedName>
</protein>
<dbReference type="CDD" id="cd00211">
    <property type="entry name" value="PTS_IIA_fru"/>
    <property type="match status" value="1"/>
</dbReference>
<evidence type="ECO:0000313" key="2">
    <source>
        <dbReference type="EMBL" id="HIU24803.1"/>
    </source>
</evidence>
<reference evidence="2" key="1">
    <citation type="submission" date="2020-10" db="EMBL/GenBank/DDBJ databases">
        <authorList>
            <person name="Gilroy R."/>
        </authorList>
    </citation>
    <scope>NUCLEOTIDE SEQUENCE</scope>
    <source>
        <strain evidence="2">ChiHjej12B11-29160</strain>
    </source>
</reference>
<dbReference type="SUPFAM" id="SSF55804">
    <property type="entry name" value="Phoshotransferase/anion transport protein"/>
    <property type="match status" value="1"/>
</dbReference>
<dbReference type="EMBL" id="DVMQ01000020">
    <property type="protein sequence ID" value="HIU24803.1"/>
    <property type="molecule type" value="Genomic_DNA"/>
</dbReference>
<keyword evidence="2" id="KW-0762">Sugar transport</keyword>
<evidence type="ECO:0000313" key="3">
    <source>
        <dbReference type="Proteomes" id="UP000824078"/>
    </source>
</evidence>
<dbReference type="InterPro" id="IPR051541">
    <property type="entry name" value="PTS_SugarTrans_NitroReg"/>
</dbReference>
<evidence type="ECO:0000259" key="1">
    <source>
        <dbReference type="PROSITE" id="PS51094"/>
    </source>
</evidence>
<dbReference type="GO" id="GO:0030295">
    <property type="term" value="F:protein kinase activator activity"/>
    <property type="evidence" value="ECO:0007669"/>
    <property type="project" value="TreeGrafter"/>
</dbReference>